<proteinExistence type="inferred from homology"/>
<dbReference type="FunFam" id="3.80.10.10:FF:002651">
    <property type="entry name" value="Uncharacterized protein"/>
    <property type="match status" value="1"/>
</dbReference>
<dbReference type="Pfam" id="PF13855">
    <property type="entry name" value="LRR_8"/>
    <property type="match status" value="2"/>
</dbReference>
<evidence type="ECO:0000256" key="7">
    <source>
        <dbReference type="ARBA" id="ARBA00022737"/>
    </source>
</evidence>
<feature type="signal peptide" evidence="13">
    <location>
        <begin position="1"/>
        <end position="33"/>
    </location>
</feature>
<evidence type="ECO:0000256" key="9">
    <source>
        <dbReference type="ARBA" id="ARBA00023136"/>
    </source>
</evidence>
<dbReference type="InterPro" id="IPR053211">
    <property type="entry name" value="DNA_repair-toleration"/>
</dbReference>
<reference evidence="16" key="2">
    <citation type="submission" date="2018-10" db="UniProtKB">
        <authorList>
            <consortium name="EnsemblPlants"/>
        </authorList>
    </citation>
    <scope>IDENTIFICATION</scope>
</reference>
<dbReference type="Pfam" id="PF23598">
    <property type="entry name" value="LRR_14"/>
    <property type="match status" value="2"/>
</dbReference>
<evidence type="ECO:0000256" key="6">
    <source>
        <dbReference type="ARBA" id="ARBA00022729"/>
    </source>
</evidence>
<comment type="similarity">
    <text evidence="2">Belongs to the RLP family.</text>
</comment>
<feature type="domain" description="Leucine-rich repeat-containing N-terminal plant-type" evidence="14">
    <location>
        <begin position="37"/>
        <end position="74"/>
    </location>
</feature>
<dbReference type="InterPro" id="IPR013210">
    <property type="entry name" value="LRR_N_plant-typ"/>
</dbReference>
<evidence type="ECO:0000256" key="12">
    <source>
        <dbReference type="SAM" id="Phobius"/>
    </source>
</evidence>
<dbReference type="PANTHER" id="PTHR48060">
    <property type="entry name" value="DNA DAMAGE-REPAIR/TOLERATION PROTEIN DRT100"/>
    <property type="match status" value="1"/>
</dbReference>
<evidence type="ECO:0000256" key="1">
    <source>
        <dbReference type="ARBA" id="ARBA00004251"/>
    </source>
</evidence>
<organism evidence="16">
    <name type="scientific">Triticum aestivum</name>
    <name type="common">Wheat</name>
    <dbReference type="NCBI Taxonomy" id="4565"/>
    <lineage>
        <taxon>Eukaryota</taxon>
        <taxon>Viridiplantae</taxon>
        <taxon>Streptophyta</taxon>
        <taxon>Embryophyta</taxon>
        <taxon>Tracheophyta</taxon>
        <taxon>Spermatophyta</taxon>
        <taxon>Magnoliopsida</taxon>
        <taxon>Liliopsida</taxon>
        <taxon>Poales</taxon>
        <taxon>Poaceae</taxon>
        <taxon>BOP clade</taxon>
        <taxon>Pooideae</taxon>
        <taxon>Triticodae</taxon>
        <taxon>Triticeae</taxon>
        <taxon>Triticinae</taxon>
        <taxon>Triticum</taxon>
    </lineage>
</organism>
<evidence type="ECO:0000256" key="5">
    <source>
        <dbReference type="ARBA" id="ARBA00022692"/>
    </source>
</evidence>
<keyword evidence="4" id="KW-0433">Leucine-rich repeat</keyword>
<dbReference type="InterPro" id="IPR055414">
    <property type="entry name" value="LRR_R13L4/SHOC2-like"/>
</dbReference>
<evidence type="ECO:0000256" key="10">
    <source>
        <dbReference type="ARBA" id="ARBA00023170"/>
    </source>
</evidence>
<keyword evidence="17" id="KW-1185">Reference proteome</keyword>
<sequence>MRSHHCPNSSRFPLPFLGLALVLLISLAPPTSSCTEQEKSSLLQLLAGFSQDGGLGSSCRNDTDCCTWEGITCSPNRMVSAVLLASRGLEGSISQFLGNLTGLLRLNLSCNSLSGGLPLELVSSSNITVLDVSFNRLTGALSELPSSTPAWPLQSLVVLNASTNSFTGHLPTTLCLSAPSFSVLELSINKFSGNIPHGLGNCSMLKLLSAGYNNLSGTLPDEVFKVTSLEHLSLPNNWLEGALNGITKLTNLVTLDLGGNKINGNIPDAIGKLKSLEELHLEQNHMSGELPSALINYTHLTTIILKGNQFHGELTKVNFSNLPNLKKLDLLHNNFIGNIPESLYSCSKLTALRLSSNHFHSQLSEKIDISNNSFTGEISTALMEMPMLKSDKTAPKVFFELPVYLFSPFIQYLKPGAFPKVLNLAINKFTGVIPGEIGQLRALVSLNLSSNKLSGEIPQPICTLTNLQMLDMSSNHLTGQLSTFPDSSFDENPKLCGPSIVNHCGSAEASPESINSREEIGSKTSSCTEQEKSSLLQLLAGLSQDGGLTTSWRHDTDCCTWEGITCNQDRKVTDVSLASRGLEGPISPFLGNLTGLLRLNLSRNLLSGGLPLELVSSSSILVLDISFNRLTGGLSKLPSSTPARPLQVLNISSNWLTGILPSTTWEVMKSLVVLNASSNRFTGQIPTTPCVSAPAFAVLELSFNQLSGNIPPGLSNCSVLKLLGVGYNNLNGTLLDELFNVTSLEHLSLPSNRLEGALDGISKLTNLVTLDLGGNELSGNIPESIGDLKRLEELHLEHNNMSGELPAALGNCTNLVTIDFKANQFSGELTKVNFASLSNLNKLDLLSNNFTGTVPESIYSCSKLTALRLSYNPFHGQLSEKLFNMKSLLFLSLANNSLTNITRTLQMLSSSRSLTTLYIGCNFLHETMPEDVSIDGFQNLQVLYINHCSLSGKIPDWLSKLPNLGMLFLQGNQLTGPIPEWISSLNFLFSLDISNNSLTGEIPRSLMEMPMLESDNTAPKVFFELPVWNKNQFLQYLTPSAFPKELNLAMNSFTSMIPAEIGRLQGLFSLNLSSNRLSGEIPEQICNLTNLQMLDLSGNHLTGKIPAALNNLHFLSRFNISNNDLEGPIPNMGQFSTFPDSSFGGNPKLCGPMVANHCGSAEASPVSIDPIKQIGSEAIIFMTAFGVFFGVGVLYDQKVLARHFG</sequence>
<evidence type="ECO:0000256" key="2">
    <source>
        <dbReference type="ARBA" id="ARBA00009592"/>
    </source>
</evidence>
<dbReference type="InterPro" id="IPR003591">
    <property type="entry name" value="Leu-rich_rpt_typical-subtyp"/>
</dbReference>
<evidence type="ECO:0000256" key="8">
    <source>
        <dbReference type="ARBA" id="ARBA00022989"/>
    </source>
</evidence>
<keyword evidence="7" id="KW-0677">Repeat</keyword>
<dbReference type="Gramene" id="TraesCS6A02G129000.1">
    <property type="protein sequence ID" value="TraesCS6A02G129000.1"/>
    <property type="gene ID" value="TraesCS6A02G129000"/>
</dbReference>
<dbReference type="SMR" id="A0A3B6NKX2"/>
<dbReference type="PRINTS" id="PR00019">
    <property type="entry name" value="LEURICHRPT"/>
</dbReference>
<evidence type="ECO:0000259" key="15">
    <source>
        <dbReference type="Pfam" id="PF23598"/>
    </source>
</evidence>
<dbReference type="PANTHER" id="PTHR48060:SF19">
    <property type="entry name" value="LEUCINE-RICH REPEAT-CONTAINING N-TERMINAL PLANT-TYPE DOMAIN-CONTAINING PROTEIN"/>
    <property type="match status" value="1"/>
</dbReference>
<dbReference type="Proteomes" id="UP000019116">
    <property type="component" value="Chromosome 6A"/>
</dbReference>
<keyword evidence="8 12" id="KW-1133">Transmembrane helix</keyword>
<dbReference type="Gramene" id="TraesCLE_scaffold_002130_01G000300.1">
    <property type="protein sequence ID" value="TraesCLE_scaffold_002130_01G000300.1"/>
    <property type="gene ID" value="TraesCLE_scaffold_002130_01G000300"/>
</dbReference>
<keyword evidence="5 12" id="KW-0812">Transmembrane</keyword>
<feature type="chain" id="PRO_5043178391" description="Leucine-rich repeat-containing N-terminal plant-type domain-containing protein" evidence="13">
    <location>
        <begin position="34"/>
        <end position="1205"/>
    </location>
</feature>
<dbReference type="Pfam" id="PF00560">
    <property type="entry name" value="LRR_1"/>
    <property type="match status" value="4"/>
</dbReference>
<dbReference type="Gramene" id="TraesCS6A03G0305400.1">
    <property type="protein sequence ID" value="TraesCS6A03G0305400.1.CDS"/>
    <property type="gene ID" value="TraesCS6A03G0305400"/>
</dbReference>
<feature type="transmembrane region" description="Helical" evidence="12">
    <location>
        <begin position="1178"/>
        <end position="1195"/>
    </location>
</feature>
<name>A0A3B6NKX2_WHEAT</name>
<dbReference type="FunFam" id="3.80.10.10:FF:000213">
    <property type="entry name" value="Tyrosine-sulfated glycopeptide receptor 1"/>
    <property type="match status" value="1"/>
</dbReference>
<feature type="domain" description="Disease resistance R13L4/SHOC-2-like LRR" evidence="15">
    <location>
        <begin position="708"/>
        <end position="846"/>
    </location>
</feature>
<evidence type="ECO:0000259" key="14">
    <source>
        <dbReference type="Pfam" id="PF08263"/>
    </source>
</evidence>
<dbReference type="EnsemblPlants" id="TraesCS6A02G129000.1">
    <property type="protein sequence ID" value="TraesCS6A02G129000.1"/>
    <property type="gene ID" value="TraesCS6A02G129000"/>
</dbReference>
<evidence type="ECO:0000313" key="16">
    <source>
        <dbReference type="EnsemblPlants" id="TraesCS6A02G129000.1"/>
    </source>
</evidence>
<evidence type="ECO:0000256" key="4">
    <source>
        <dbReference type="ARBA" id="ARBA00022614"/>
    </source>
</evidence>
<reference evidence="16" key="1">
    <citation type="submission" date="2018-08" db="EMBL/GenBank/DDBJ databases">
        <authorList>
            <person name="Rossello M."/>
        </authorList>
    </citation>
    <scope>NUCLEOTIDE SEQUENCE [LARGE SCALE GENOMIC DNA]</scope>
    <source>
        <strain evidence="16">cv. Chinese Spring</strain>
    </source>
</reference>
<dbReference type="FunFam" id="3.80.10.10:FF:000469">
    <property type="entry name" value="Receptor-like protein 2"/>
    <property type="match status" value="1"/>
</dbReference>
<dbReference type="Gramene" id="TraesCAD_scaffold_098932_01G000100.1">
    <property type="protein sequence ID" value="TraesCAD_scaffold_098932_01G000100.1"/>
    <property type="gene ID" value="TraesCAD_scaffold_098932_01G000100"/>
</dbReference>
<evidence type="ECO:0000256" key="13">
    <source>
        <dbReference type="SAM" id="SignalP"/>
    </source>
</evidence>
<dbReference type="AlphaFoldDB" id="A0A3B6NKX2"/>
<dbReference type="Pfam" id="PF08263">
    <property type="entry name" value="LRRNT_2"/>
    <property type="match status" value="2"/>
</dbReference>
<dbReference type="GO" id="GO:0005886">
    <property type="term" value="C:plasma membrane"/>
    <property type="evidence" value="ECO:0007669"/>
    <property type="project" value="UniProtKB-SubCell"/>
</dbReference>
<evidence type="ECO:0000313" key="17">
    <source>
        <dbReference type="Proteomes" id="UP000019116"/>
    </source>
</evidence>
<keyword evidence="3" id="KW-1003">Cell membrane</keyword>
<keyword evidence="9 12" id="KW-0472">Membrane</keyword>
<evidence type="ECO:0000256" key="11">
    <source>
        <dbReference type="ARBA" id="ARBA00023180"/>
    </source>
</evidence>
<comment type="subcellular location">
    <subcellularLocation>
        <location evidence="1">Cell membrane</location>
        <topology evidence="1">Single-pass type I membrane protein</topology>
    </subcellularLocation>
</comment>
<keyword evidence="6 13" id="KW-0732">Signal</keyword>
<dbReference type="OrthoDB" id="676979at2759"/>
<dbReference type="OMA" id="IHTNAFI"/>
<dbReference type="Gene3D" id="3.80.10.10">
    <property type="entry name" value="Ribonuclease Inhibitor"/>
    <property type="match status" value="8"/>
</dbReference>
<keyword evidence="10" id="KW-0675">Receptor</keyword>
<protein>
    <recommendedName>
        <fullName evidence="18">Leucine-rich repeat-containing N-terminal plant-type domain-containing protein</fullName>
    </recommendedName>
</protein>
<keyword evidence="11" id="KW-0325">Glycoprotein</keyword>
<accession>A0A3B6NKX2</accession>
<feature type="domain" description="Disease resistance R13L4/SHOC-2-like LRR" evidence="15">
    <location>
        <begin position="182"/>
        <end position="367"/>
    </location>
</feature>
<dbReference type="SMART" id="SM00365">
    <property type="entry name" value="LRR_SD22"/>
    <property type="match status" value="8"/>
</dbReference>
<dbReference type="SUPFAM" id="SSF52047">
    <property type="entry name" value="RNI-like"/>
    <property type="match status" value="1"/>
</dbReference>
<dbReference type="SMART" id="SM00369">
    <property type="entry name" value="LRR_TYP"/>
    <property type="match status" value="11"/>
</dbReference>
<evidence type="ECO:0000256" key="3">
    <source>
        <dbReference type="ARBA" id="ARBA00022475"/>
    </source>
</evidence>
<feature type="domain" description="Leucine-rich repeat-containing N-terminal plant-type" evidence="14">
    <location>
        <begin position="530"/>
        <end position="567"/>
    </location>
</feature>
<dbReference type="InterPro" id="IPR032675">
    <property type="entry name" value="LRR_dom_sf"/>
</dbReference>
<dbReference type="STRING" id="4565.A0A3B6NKX2"/>
<dbReference type="InterPro" id="IPR001611">
    <property type="entry name" value="Leu-rich_rpt"/>
</dbReference>
<dbReference type="SUPFAM" id="SSF52058">
    <property type="entry name" value="L domain-like"/>
    <property type="match status" value="4"/>
</dbReference>
<evidence type="ECO:0008006" key="18">
    <source>
        <dbReference type="Google" id="ProtNLM"/>
    </source>
</evidence>
<dbReference type="Gramene" id="TraesROB_scaffold_093659_01G000300.1">
    <property type="protein sequence ID" value="TraesROB_scaffold_093659_01G000300.1"/>
    <property type="gene ID" value="TraesROB_scaffold_093659_01G000300"/>
</dbReference>
<dbReference type="GO" id="GO:0004672">
    <property type="term" value="F:protein kinase activity"/>
    <property type="evidence" value="ECO:0000318"/>
    <property type="project" value="GO_Central"/>
</dbReference>
<dbReference type="FunFam" id="3.80.10.10:FF:000530">
    <property type="entry name" value="Receptor-like protein 2"/>
    <property type="match status" value="1"/>
</dbReference>
<dbReference type="FunFam" id="3.80.10.10:FF:000041">
    <property type="entry name" value="LRR receptor-like serine/threonine-protein kinase ERECTA"/>
    <property type="match status" value="1"/>
</dbReference>
<dbReference type="FunFam" id="3.80.10.10:FF:000403">
    <property type="entry name" value="Receptor-like protein 2"/>
    <property type="match status" value="1"/>
</dbReference>